<organism evidence="1 2">
    <name type="scientific">Actinomyces weissii</name>
    <dbReference type="NCBI Taxonomy" id="675090"/>
    <lineage>
        <taxon>Bacteria</taxon>
        <taxon>Bacillati</taxon>
        <taxon>Actinomycetota</taxon>
        <taxon>Actinomycetes</taxon>
        <taxon>Actinomycetales</taxon>
        <taxon>Actinomycetaceae</taxon>
        <taxon>Actinomyces</taxon>
    </lineage>
</organism>
<keyword evidence="1" id="KW-0238">DNA-binding</keyword>
<dbReference type="InterPro" id="IPR007351">
    <property type="entry name" value="YjbR"/>
</dbReference>
<sequence>MYQCAHEVAQGLPGSGLEQPFGPRWDVYKVRGKIFALLTSSTGPQMLNVKVDPPDGVALRRQYPFIAPGYHMSKRHWVTVTPGEGLETALVEELVTTSYLLVVEGLPRAVRPVDPQRYAVAAGLAG</sequence>
<dbReference type="InterPro" id="IPR038056">
    <property type="entry name" value="YjbR-like_sf"/>
</dbReference>
<proteinExistence type="predicted"/>
<accession>A0A7T7MBA5</accession>
<gene>
    <name evidence="1" type="ORF">JG540_03245</name>
</gene>
<protein>
    <submittedName>
        <fullName evidence="1">MmcQ/YjbR family DNA-binding protein</fullName>
    </submittedName>
</protein>
<dbReference type="Pfam" id="PF04237">
    <property type="entry name" value="YjbR"/>
    <property type="match status" value="1"/>
</dbReference>
<dbReference type="Gene3D" id="3.90.1150.30">
    <property type="match status" value="1"/>
</dbReference>
<evidence type="ECO:0000313" key="2">
    <source>
        <dbReference type="Proteomes" id="UP000595895"/>
    </source>
</evidence>
<dbReference type="GO" id="GO:0003677">
    <property type="term" value="F:DNA binding"/>
    <property type="evidence" value="ECO:0007669"/>
    <property type="project" value="UniProtKB-KW"/>
</dbReference>
<dbReference type="PANTHER" id="PTHR35145:SF1">
    <property type="entry name" value="CYTOPLASMIC PROTEIN"/>
    <property type="match status" value="1"/>
</dbReference>
<dbReference type="InterPro" id="IPR058532">
    <property type="entry name" value="YjbR/MT2646/Rv2570-like"/>
</dbReference>
<dbReference type="AlphaFoldDB" id="A0A7T7MBA5"/>
<reference evidence="1 2" key="1">
    <citation type="submission" date="2020-12" db="EMBL/GenBank/DDBJ databases">
        <authorList>
            <person name="Zhou J."/>
        </authorList>
    </citation>
    <scope>NUCLEOTIDE SEQUENCE [LARGE SCALE GENOMIC DNA]</scope>
    <source>
        <strain evidence="1 2">CCUG 61299</strain>
    </source>
</reference>
<dbReference type="SUPFAM" id="SSF142906">
    <property type="entry name" value="YjbR-like"/>
    <property type="match status" value="1"/>
</dbReference>
<evidence type="ECO:0000313" key="1">
    <source>
        <dbReference type="EMBL" id="QQM68304.1"/>
    </source>
</evidence>
<name>A0A7T7MBA5_9ACTO</name>
<dbReference type="PANTHER" id="PTHR35145">
    <property type="entry name" value="CYTOPLASMIC PROTEIN-RELATED"/>
    <property type="match status" value="1"/>
</dbReference>
<keyword evidence="2" id="KW-1185">Reference proteome</keyword>
<dbReference type="Proteomes" id="UP000595895">
    <property type="component" value="Chromosome"/>
</dbReference>
<dbReference type="EMBL" id="CP066802">
    <property type="protein sequence ID" value="QQM68304.1"/>
    <property type="molecule type" value="Genomic_DNA"/>
</dbReference>
<dbReference type="KEGG" id="awe:JG540_03245"/>